<evidence type="ECO:0000313" key="3">
    <source>
        <dbReference type="EMBL" id="PZF79893.1"/>
    </source>
</evidence>
<keyword evidence="2" id="KW-0812">Transmembrane</keyword>
<feature type="compositionally biased region" description="Pro residues" evidence="1">
    <location>
        <begin position="260"/>
        <end position="270"/>
    </location>
</feature>
<proteinExistence type="predicted"/>
<feature type="transmembrane region" description="Helical" evidence="2">
    <location>
        <begin position="46"/>
        <end position="68"/>
    </location>
</feature>
<evidence type="ECO:0000313" key="4">
    <source>
        <dbReference type="Proteomes" id="UP000248764"/>
    </source>
</evidence>
<keyword evidence="2" id="KW-0472">Membrane</keyword>
<keyword evidence="4" id="KW-1185">Reference proteome</keyword>
<accession>A0A2W2CI81</accession>
<evidence type="ECO:0000256" key="2">
    <source>
        <dbReference type="SAM" id="Phobius"/>
    </source>
</evidence>
<comment type="caution">
    <text evidence="3">The sequence shown here is derived from an EMBL/GenBank/DDBJ whole genome shotgun (WGS) entry which is preliminary data.</text>
</comment>
<protein>
    <submittedName>
        <fullName evidence="3">Uncharacterized protein</fullName>
    </submittedName>
</protein>
<dbReference type="AlphaFoldDB" id="A0A2W2CI81"/>
<sequence length="270" mass="28105">MIPVRSPEEQALSTMLEDVTAGIDLDEDMLTRVMREGRRRRLRTRAAGTALLAGSVALAGVVVVQSAWNRDEDTSVATPELTATPEPSPSAAVPDPAMQAAFETTRAALAALLAVNVSRYQEEQFHLALDHRTGNAILYLPHTGTIDPAEMGPVDVDQLAADAVETAQATPGAAPVVPVVGVALIDELDAVSVQLFQTRADWASDPHDVYWTYPDPEEVSVTVGVAALSTAADLPSTMQLASGATATIRSEVSAAGGPQPGGPTPGPEPG</sequence>
<feature type="region of interest" description="Disordered" evidence="1">
    <location>
        <begin position="73"/>
        <end position="94"/>
    </location>
</feature>
<reference evidence="3 4" key="1">
    <citation type="submission" date="2018-01" db="EMBL/GenBank/DDBJ databases">
        <title>Draft genome sequence of Jiangella sp. GTF31.</title>
        <authorList>
            <person name="Sahin N."/>
            <person name="Ay H."/>
            <person name="Saygin H."/>
        </authorList>
    </citation>
    <scope>NUCLEOTIDE SEQUENCE [LARGE SCALE GENOMIC DNA]</scope>
    <source>
        <strain evidence="3 4">GTF31</strain>
    </source>
</reference>
<gene>
    <name evidence="3" type="ORF">C1I92_28845</name>
</gene>
<dbReference type="Proteomes" id="UP000248764">
    <property type="component" value="Unassembled WGS sequence"/>
</dbReference>
<feature type="region of interest" description="Disordered" evidence="1">
    <location>
        <begin position="250"/>
        <end position="270"/>
    </location>
</feature>
<dbReference type="EMBL" id="POTW01000111">
    <property type="protein sequence ID" value="PZF79893.1"/>
    <property type="molecule type" value="Genomic_DNA"/>
</dbReference>
<keyword evidence="2" id="KW-1133">Transmembrane helix</keyword>
<name>A0A2W2CI81_9ACTN</name>
<organism evidence="3 4">
    <name type="scientific">Jiangella anatolica</name>
    <dbReference type="NCBI Taxonomy" id="2670374"/>
    <lineage>
        <taxon>Bacteria</taxon>
        <taxon>Bacillati</taxon>
        <taxon>Actinomycetota</taxon>
        <taxon>Actinomycetes</taxon>
        <taxon>Jiangellales</taxon>
        <taxon>Jiangellaceae</taxon>
        <taxon>Jiangella</taxon>
    </lineage>
</organism>
<evidence type="ECO:0000256" key="1">
    <source>
        <dbReference type="SAM" id="MobiDB-lite"/>
    </source>
</evidence>